<dbReference type="Gene3D" id="3.30.460.10">
    <property type="entry name" value="Beta Polymerase, domain 2"/>
    <property type="match status" value="1"/>
</dbReference>
<dbReference type="EMBL" id="JANDJP010000008">
    <property type="protein sequence ID" value="MDF9914013.1"/>
    <property type="molecule type" value="Genomic_DNA"/>
</dbReference>
<protein>
    <submittedName>
        <fullName evidence="1">GrpB family protein</fullName>
    </submittedName>
</protein>
<proteinExistence type="predicted"/>
<evidence type="ECO:0000313" key="2">
    <source>
        <dbReference type="Proteomes" id="UP001152867"/>
    </source>
</evidence>
<dbReference type="InterPro" id="IPR043519">
    <property type="entry name" value="NT_sf"/>
</dbReference>
<keyword evidence="2" id="KW-1185">Reference proteome</keyword>
<dbReference type="PANTHER" id="PTHR34822:SF1">
    <property type="entry name" value="GRPB FAMILY PROTEIN"/>
    <property type="match status" value="1"/>
</dbReference>
<reference evidence="1" key="1">
    <citation type="submission" date="2022-06" db="EMBL/GenBank/DDBJ databases">
        <title>Antifungal cultures and metabolites of lactic acid bacteria for use in dairy fermentations.</title>
        <authorList>
            <person name="Zhao Z."/>
            <person name="Gaenzle M."/>
        </authorList>
    </citation>
    <scope>NUCLEOTIDE SEQUENCE</scope>
    <source>
        <strain evidence="1">FUA3126</strain>
    </source>
</reference>
<evidence type="ECO:0000313" key="1">
    <source>
        <dbReference type="EMBL" id="MDF9914013.1"/>
    </source>
</evidence>
<organism evidence="1 2">
    <name type="scientific">Furfurilactobacillus milii</name>
    <dbReference type="NCBI Taxonomy" id="2888272"/>
    <lineage>
        <taxon>Bacteria</taxon>
        <taxon>Bacillati</taxon>
        <taxon>Bacillota</taxon>
        <taxon>Bacilli</taxon>
        <taxon>Lactobacillales</taxon>
        <taxon>Lactobacillaceae</taxon>
        <taxon>Furfurilactobacillus</taxon>
    </lineage>
</organism>
<dbReference type="Proteomes" id="UP001152867">
    <property type="component" value="Unassembled WGS sequence"/>
</dbReference>
<sequence length="193" mass="22362">MKNLENMSLHDSWKQFPIILKESNPNYKQWYEDEKKILLDHLSDVPIYRINHIGSTSVPGLVAKPTVDILLELAQPYSLDAITRILRPSWNVMSKNDDEGTLDLNRGYTPAGFADKVFHLHIKPAGDWEELYFRDYLSTHTEIARQYGELKLSLEKKFKHNRGAYTAAKTGFVTTYTQKAREEFGGRYRPTII</sequence>
<accession>A0ABT6DA57</accession>
<dbReference type="RefSeq" id="WP_225439128.1">
    <property type="nucleotide sequence ID" value="NZ_JAIWJF010000001.1"/>
</dbReference>
<comment type="caution">
    <text evidence="1">The sequence shown here is derived from an EMBL/GenBank/DDBJ whole genome shotgun (WGS) entry which is preliminary data.</text>
</comment>
<gene>
    <name evidence="1" type="ORF">NNA32_07090</name>
</gene>
<dbReference type="InterPro" id="IPR007344">
    <property type="entry name" value="GrpB/CoaE"/>
</dbReference>
<dbReference type="Pfam" id="PF04229">
    <property type="entry name" value="GrpB"/>
    <property type="match status" value="1"/>
</dbReference>
<name>A0ABT6DA57_9LACO</name>
<dbReference type="PANTHER" id="PTHR34822">
    <property type="entry name" value="GRPB DOMAIN PROTEIN (AFU_ORTHOLOGUE AFUA_1G01530)"/>
    <property type="match status" value="1"/>
</dbReference>
<dbReference type="SUPFAM" id="SSF81301">
    <property type="entry name" value="Nucleotidyltransferase"/>
    <property type="match status" value="1"/>
</dbReference>